<dbReference type="InterPro" id="IPR025075">
    <property type="entry name" value="DUF3916"/>
</dbReference>
<dbReference type="EMBL" id="JAQQKX010000007">
    <property type="protein sequence ID" value="MDC7683635.1"/>
    <property type="molecule type" value="Genomic_DNA"/>
</dbReference>
<gene>
    <name evidence="1" type="ORF">PQU92_10125</name>
</gene>
<name>A0ABT5HU87_9CAUL</name>
<organism evidence="1 2">
    <name type="scientific">Asticcacaulis aquaticus</name>
    <dbReference type="NCBI Taxonomy" id="2984212"/>
    <lineage>
        <taxon>Bacteria</taxon>
        <taxon>Pseudomonadati</taxon>
        <taxon>Pseudomonadota</taxon>
        <taxon>Alphaproteobacteria</taxon>
        <taxon>Caulobacterales</taxon>
        <taxon>Caulobacteraceae</taxon>
        <taxon>Asticcacaulis</taxon>
    </lineage>
</organism>
<sequence length="186" mass="22068">MAKRYMEIFAGDLSRYRRWRTKTMLRDLKLWSDTLADKWPDTHPRGAGFDSWKTPVAGSLVNLPHSSRHTQRRYIELVLRAAVNMRNHKPDTAQGARVAAILTLPKLFDSGVHIFFDESYWQRFAERHHQDDLWIPLPPSRSLLKSYGLRVPEGFEARGYRTYWRDDTFDPPYEKTREVWIYSEVL</sequence>
<evidence type="ECO:0000313" key="2">
    <source>
        <dbReference type="Proteomes" id="UP001214854"/>
    </source>
</evidence>
<evidence type="ECO:0000313" key="1">
    <source>
        <dbReference type="EMBL" id="MDC7683635.1"/>
    </source>
</evidence>
<dbReference type="RefSeq" id="WP_272748102.1">
    <property type="nucleotide sequence ID" value="NZ_JAQQKX010000007.1"/>
</dbReference>
<dbReference type="Pfam" id="PF13079">
    <property type="entry name" value="DUF3916"/>
    <property type="match status" value="1"/>
</dbReference>
<accession>A0ABT5HU87</accession>
<dbReference type="Proteomes" id="UP001214854">
    <property type="component" value="Unassembled WGS sequence"/>
</dbReference>
<keyword evidence="2" id="KW-1185">Reference proteome</keyword>
<proteinExistence type="predicted"/>
<protein>
    <submittedName>
        <fullName evidence="1">DUF3916 domain-containing protein</fullName>
    </submittedName>
</protein>
<comment type="caution">
    <text evidence="1">The sequence shown here is derived from an EMBL/GenBank/DDBJ whole genome shotgun (WGS) entry which is preliminary data.</text>
</comment>
<reference evidence="1 2" key="1">
    <citation type="submission" date="2023-01" db="EMBL/GenBank/DDBJ databases">
        <title>Novel species of the genus Asticcacaulis isolated from rivers.</title>
        <authorList>
            <person name="Lu H."/>
        </authorList>
    </citation>
    <scope>NUCLEOTIDE SEQUENCE [LARGE SCALE GENOMIC DNA]</scope>
    <source>
        <strain evidence="1 2">BYS171W</strain>
    </source>
</reference>